<dbReference type="PANTHER" id="PTHR38530">
    <property type="entry name" value="OS06G0468300 PROTEIN"/>
    <property type="match status" value="1"/>
</dbReference>
<dbReference type="EMBL" id="JBBWWR010000010">
    <property type="protein sequence ID" value="KAK8960237.1"/>
    <property type="molecule type" value="Genomic_DNA"/>
</dbReference>
<protein>
    <recommendedName>
        <fullName evidence="3">Zinc finger PHD-type domain-containing protein</fullName>
    </recommendedName>
</protein>
<name>A0ABR2M7T7_9ASPA</name>
<accession>A0ABR2M7T7</accession>
<proteinExistence type="predicted"/>
<dbReference type="Proteomes" id="UP001412067">
    <property type="component" value="Unassembled WGS sequence"/>
</dbReference>
<gene>
    <name evidence="1" type="ORF">KSP40_PGU002831</name>
</gene>
<reference evidence="1 2" key="1">
    <citation type="journal article" date="2022" name="Nat. Plants">
        <title>Genomes of leafy and leafless Platanthera orchids illuminate the evolution of mycoheterotrophy.</title>
        <authorList>
            <person name="Li M.H."/>
            <person name="Liu K.W."/>
            <person name="Li Z."/>
            <person name="Lu H.C."/>
            <person name="Ye Q.L."/>
            <person name="Zhang D."/>
            <person name="Wang J.Y."/>
            <person name="Li Y.F."/>
            <person name="Zhong Z.M."/>
            <person name="Liu X."/>
            <person name="Yu X."/>
            <person name="Liu D.K."/>
            <person name="Tu X.D."/>
            <person name="Liu B."/>
            <person name="Hao Y."/>
            <person name="Liao X.Y."/>
            <person name="Jiang Y.T."/>
            <person name="Sun W.H."/>
            <person name="Chen J."/>
            <person name="Chen Y.Q."/>
            <person name="Ai Y."/>
            <person name="Zhai J.W."/>
            <person name="Wu S.S."/>
            <person name="Zhou Z."/>
            <person name="Hsiao Y.Y."/>
            <person name="Wu W.L."/>
            <person name="Chen Y.Y."/>
            <person name="Lin Y.F."/>
            <person name="Hsu J.L."/>
            <person name="Li C.Y."/>
            <person name="Wang Z.W."/>
            <person name="Zhao X."/>
            <person name="Zhong W.Y."/>
            <person name="Ma X.K."/>
            <person name="Ma L."/>
            <person name="Huang J."/>
            <person name="Chen G.Z."/>
            <person name="Huang M.Z."/>
            <person name="Huang L."/>
            <person name="Peng D.H."/>
            <person name="Luo Y.B."/>
            <person name="Zou S.Q."/>
            <person name="Chen S.P."/>
            <person name="Lan S."/>
            <person name="Tsai W.C."/>
            <person name="Van de Peer Y."/>
            <person name="Liu Z.J."/>
        </authorList>
    </citation>
    <scope>NUCLEOTIDE SEQUENCE [LARGE SCALE GENOMIC DNA]</scope>
    <source>
        <strain evidence="1">Lor288</strain>
    </source>
</reference>
<comment type="caution">
    <text evidence="1">The sequence shown here is derived from an EMBL/GenBank/DDBJ whole genome shotgun (WGS) entry which is preliminary data.</text>
</comment>
<sequence>MEEKDSRVNGEKTKNIVTSLLRKNSENHVTTSSSASLSSPLPSISQDLPDFFTCHGCGLRDGGLQTLHSQWRVVLVCQGCHGRIRSAAVCSYCFNTRDVDVLVCRSCLCRVHLSCVHIQRGYITLSEFDPVSFTCIDCCAMPRPQFQNPRRYRVLLENLVRNVSSVAKKKSVLAAGARLKALKKADDARVAMELAFDAILSARDASAADENLAMQLHQVMNGSPRIIRRRCLSNSDNLLPSKEDCCNGSVRSMGRKPGNWRRRKVHEKVGVCRKDDAVFESNSTSLLDRKSSIKPGIADAHCASGSKEETMGMKGQQFDVILNCDEAVNHDGLALISCRESADSNSLVEVSECGTGPGDDSPNLQEECTVPFHGVKLLQDEF</sequence>
<keyword evidence="2" id="KW-1185">Reference proteome</keyword>
<evidence type="ECO:0008006" key="3">
    <source>
        <dbReference type="Google" id="ProtNLM"/>
    </source>
</evidence>
<evidence type="ECO:0000313" key="2">
    <source>
        <dbReference type="Proteomes" id="UP001412067"/>
    </source>
</evidence>
<organism evidence="1 2">
    <name type="scientific">Platanthera guangdongensis</name>
    <dbReference type="NCBI Taxonomy" id="2320717"/>
    <lineage>
        <taxon>Eukaryota</taxon>
        <taxon>Viridiplantae</taxon>
        <taxon>Streptophyta</taxon>
        <taxon>Embryophyta</taxon>
        <taxon>Tracheophyta</taxon>
        <taxon>Spermatophyta</taxon>
        <taxon>Magnoliopsida</taxon>
        <taxon>Liliopsida</taxon>
        <taxon>Asparagales</taxon>
        <taxon>Orchidaceae</taxon>
        <taxon>Orchidoideae</taxon>
        <taxon>Orchideae</taxon>
        <taxon>Orchidinae</taxon>
        <taxon>Platanthera</taxon>
    </lineage>
</organism>
<evidence type="ECO:0000313" key="1">
    <source>
        <dbReference type="EMBL" id="KAK8960237.1"/>
    </source>
</evidence>